<reference evidence="1 2" key="1">
    <citation type="submission" date="2019-10" db="EMBL/GenBank/DDBJ databases">
        <title>Draft genome sequences of Lactobacillus strains.</title>
        <authorList>
            <person name="Cho G.-S."/>
            <person name="Fagbemigun O."/>
            <person name="Brinks E."/>
            <person name="Franz C.M.A.P."/>
        </authorList>
    </citation>
    <scope>NUCLEOTIDE SEQUENCE [LARGE SCALE GENOMIC DNA]</scope>
    <source>
        <strain evidence="1 2">313</strain>
    </source>
</reference>
<sequence length="106" mass="12792">MINVDQKKKWIASEIEYLESPLDADFNDDWQPYIKSFTEFRRKLIKDQDRSKTIEGKKELNLSLDSKSYKNFLDDLKFERGRITYDNYASNFGNLNSSYRTYLRNR</sequence>
<proteinExistence type="predicted"/>
<dbReference type="EMBL" id="WHOE01000131">
    <property type="protein sequence ID" value="MPW15140.1"/>
    <property type="molecule type" value="Genomic_DNA"/>
</dbReference>
<organism evidence="1 2">
    <name type="scientific">Lactobacillus helveticus</name>
    <name type="common">Lactobacillus suntoryeus</name>
    <dbReference type="NCBI Taxonomy" id="1587"/>
    <lineage>
        <taxon>Bacteria</taxon>
        <taxon>Bacillati</taxon>
        <taxon>Bacillota</taxon>
        <taxon>Bacilli</taxon>
        <taxon>Lactobacillales</taxon>
        <taxon>Lactobacillaceae</taxon>
        <taxon>Lactobacillus</taxon>
    </lineage>
</organism>
<evidence type="ECO:0000313" key="1">
    <source>
        <dbReference type="EMBL" id="MPW15140.1"/>
    </source>
</evidence>
<dbReference type="RefSeq" id="WP_103658935.1">
    <property type="nucleotide sequence ID" value="NZ_BLYT01000103.1"/>
</dbReference>
<name>A0A6A7K3H1_LACHE</name>
<comment type="caution">
    <text evidence="1">The sequence shown here is derived from an EMBL/GenBank/DDBJ whole genome shotgun (WGS) entry which is preliminary data.</text>
</comment>
<protein>
    <submittedName>
        <fullName evidence="1">Uncharacterized protein</fullName>
    </submittedName>
</protein>
<gene>
    <name evidence="1" type="ORF">GDZ32_10275</name>
</gene>
<evidence type="ECO:0000313" key="2">
    <source>
        <dbReference type="Proteomes" id="UP000430466"/>
    </source>
</evidence>
<dbReference type="AlphaFoldDB" id="A0A6A7K3H1"/>
<accession>A0A6A7K3H1</accession>
<dbReference type="Proteomes" id="UP000430466">
    <property type="component" value="Unassembled WGS sequence"/>
</dbReference>